<keyword evidence="2" id="KW-0808">Transferase</keyword>
<keyword evidence="3" id="KW-0949">S-adenosyl-L-methionine</keyword>
<dbReference type="InterPro" id="IPR012967">
    <property type="entry name" value="COMT_dimerisation"/>
</dbReference>
<organism evidence="6 7">
    <name type="scientific">Conoideocrella luteorostrata</name>
    <dbReference type="NCBI Taxonomy" id="1105319"/>
    <lineage>
        <taxon>Eukaryota</taxon>
        <taxon>Fungi</taxon>
        <taxon>Dikarya</taxon>
        <taxon>Ascomycota</taxon>
        <taxon>Pezizomycotina</taxon>
        <taxon>Sordariomycetes</taxon>
        <taxon>Hypocreomycetidae</taxon>
        <taxon>Hypocreales</taxon>
        <taxon>Clavicipitaceae</taxon>
        <taxon>Conoideocrella</taxon>
    </lineage>
</organism>
<protein>
    <recommendedName>
        <fullName evidence="8">O-methyltransferase</fullName>
    </recommendedName>
</protein>
<evidence type="ECO:0008006" key="8">
    <source>
        <dbReference type="Google" id="ProtNLM"/>
    </source>
</evidence>
<comment type="caution">
    <text evidence="6">The sequence shown here is derived from an EMBL/GenBank/DDBJ whole genome shotgun (WGS) entry which is preliminary data.</text>
</comment>
<dbReference type="Pfam" id="PF08100">
    <property type="entry name" value="Dimerisation"/>
    <property type="match status" value="1"/>
</dbReference>
<evidence type="ECO:0000259" key="4">
    <source>
        <dbReference type="Pfam" id="PF00891"/>
    </source>
</evidence>
<dbReference type="InterPro" id="IPR016461">
    <property type="entry name" value="COMT-like"/>
</dbReference>
<dbReference type="Gene3D" id="3.40.50.150">
    <property type="entry name" value="Vaccinia Virus protein VP39"/>
    <property type="match status" value="1"/>
</dbReference>
<dbReference type="PANTHER" id="PTHR43712:SF12">
    <property type="entry name" value="STERIGMATOCYSTIN 8-O-METHYLTRANSFERASE"/>
    <property type="match status" value="1"/>
</dbReference>
<feature type="domain" description="O-methyltransferase dimerisation" evidence="5">
    <location>
        <begin position="145"/>
        <end position="211"/>
    </location>
</feature>
<sequence length="477" mass="53336">MSRSTIWLSIGSRGPDVHFGVVEVPHHPALFTPIIMSELGRVLAVTFHQQIQNNRPLEMASVTTKPRIIELAQMISNSTEKLQNILTAKSIPSPTFDENAPTKLPAEASEDRDVILDAASELYDLLLEPLTALNKTSAMNNLVHMQLISRYGIAEMIPPGGTMTFAEIASKTGINENIVRRILRHGMTHRVFREPQPRTVAHTKLSRQLANSNLSSWAEIAGDEMWLSNAKMLDAALKWPNSQEPSQTGFTVASNTASSIYEALGKDPERAEKFSSSMKAYADSPGYDVNYLLDNFDWKSLGQVRILDIGGARGHIAIALTSQFPELSVTVQDLGHVVDGADQEVPQPLRQRVCFQEYNFFSPQSVSADVYIFRWIFHNWSDKYCIEILRAQIPSFRSGARILIQDGCLPEPGEIPLWMERDMRAMDLTMAAVFNAKERALDDWKALLTEADARFEMQNVIQPKGSALAIIDVRWTV</sequence>
<evidence type="ECO:0000256" key="1">
    <source>
        <dbReference type="ARBA" id="ARBA00022603"/>
    </source>
</evidence>
<name>A0AAJ0CGT4_9HYPO</name>
<evidence type="ECO:0000313" key="7">
    <source>
        <dbReference type="Proteomes" id="UP001251528"/>
    </source>
</evidence>
<dbReference type="InterPro" id="IPR029063">
    <property type="entry name" value="SAM-dependent_MTases_sf"/>
</dbReference>
<accession>A0AAJ0CGT4</accession>
<dbReference type="SUPFAM" id="SSF46785">
    <property type="entry name" value="Winged helix' DNA-binding domain"/>
    <property type="match status" value="1"/>
</dbReference>
<dbReference type="PANTHER" id="PTHR43712">
    <property type="entry name" value="PUTATIVE (AFU_ORTHOLOGUE AFUA_4G14580)-RELATED"/>
    <property type="match status" value="1"/>
</dbReference>
<dbReference type="InterPro" id="IPR001077">
    <property type="entry name" value="COMT_C"/>
</dbReference>
<keyword evidence="1" id="KW-0489">Methyltransferase</keyword>
<evidence type="ECO:0000313" key="6">
    <source>
        <dbReference type="EMBL" id="KAK2592808.1"/>
    </source>
</evidence>
<reference evidence="6" key="1">
    <citation type="submission" date="2023-06" db="EMBL/GenBank/DDBJ databases">
        <title>Conoideocrella luteorostrata (Hypocreales: Clavicipitaceae), a potential biocontrol fungus for elongate hemlock scale in United States Christmas tree production areas.</title>
        <authorList>
            <person name="Barrett H."/>
            <person name="Lovett B."/>
            <person name="Macias A.M."/>
            <person name="Stajich J.E."/>
            <person name="Kasson M.T."/>
        </authorList>
    </citation>
    <scope>NUCLEOTIDE SEQUENCE</scope>
    <source>
        <strain evidence="6">ARSEF 14590</strain>
    </source>
</reference>
<dbReference type="Gene3D" id="1.10.10.10">
    <property type="entry name" value="Winged helix-like DNA-binding domain superfamily/Winged helix DNA-binding domain"/>
    <property type="match status" value="1"/>
</dbReference>
<evidence type="ECO:0000259" key="5">
    <source>
        <dbReference type="Pfam" id="PF08100"/>
    </source>
</evidence>
<dbReference type="InterPro" id="IPR036390">
    <property type="entry name" value="WH_DNA-bd_sf"/>
</dbReference>
<evidence type="ECO:0000256" key="3">
    <source>
        <dbReference type="ARBA" id="ARBA00022691"/>
    </source>
</evidence>
<dbReference type="EMBL" id="JASWJB010000245">
    <property type="protein sequence ID" value="KAK2592808.1"/>
    <property type="molecule type" value="Genomic_DNA"/>
</dbReference>
<dbReference type="Proteomes" id="UP001251528">
    <property type="component" value="Unassembled WGS sequence"/>
</dbReference>
<dbReference type="GO" id="GO:0008171">
    <property type="term" value="F:O-methyltransferase activity"/>
    <property type="evidence" value="ECO:0007669"/>
    <property type="project" value="InterPro"/>
</dbReference>
<proteinExistence type="predicted"/>
<dbReference type="Pfam" id="PF00891">
    <property type="entry name" value="Methyltransf_2"/>
    <property type="match status" value="1"/>
</dbReference>
<evidence type="ECO:0000256" key="2">
    <source>
        <dbReference type="ARBA" id="ARBA00022679"/>
    </source>
</evidence>
<dbReference type="InterPro" id="IPR036388">
    <property type="entry name" value="WH-like_DNA-bd_sf"/>
</dbReference>
<dbReference type="SUPFAM" id="SSF53335">
    <property type="entry name" value="S-adenosyl-L-methionine-dependent methyltransferases"/>
    <property type="match status" value="1"/>
</dbReference>
<dbReference type="PROSITE" id="PS51683">
    <property type="entry name" value="SAM_OMT_II"/>
    <property type="match status" value="1"/>
</dbReference>
<feature type="domain" description="O-methyltransferase C-terminal" evidence="4">
    <location>
        <begin position="258"/>
        <end position="451"/>
    </location>
</feature>
<dbReference type="AlphaFoldDB" id="A0AAJ0CGT4"/>
<gene>
    <name evidence="6" type="ORF">QQS21_009512</name>
</gene>
<dbReference type="GO" id="GO:0032259">
    <property type="term" value="P:methylation"/>
    <property type="evidence" value="ECO:0007669"/>
    <property type="project" value="UniProtKB-KW"/>
</dbReference>
<keyword evidence="7" id="KW-1185">Reference proteome</keyword>